<name>A0ABR5TK12_9EURY</name>
<evidence type="ECO:0000256" key="1">
    <source>
        <dbReference type="SAM" id="Phobius"/>
    </source>
</evidence>
<comment type="caution">
    <text evidence="2">The sequence shown here is derived from an EMBL/GenBank/DDBJ whole genome shotgun (WGS) entry which is preliminary data.</text>
</comment>
<keyword evidence="1" id="KW-0812">Transmembrane</keyword>
<protein>
    <submittedName>
        <fullName evidence="2">Uncharacterized protein</fullName>
    </submittedName>
</protein>
<accession>A0ABR5TK12</accession>
<organism evidence="2 3">
    <name type="scientific">candidate division MSBL1 archaeon SCGC-AAA382M17</name>
    <dbReference type="NCBI Taxonomy" id="1698284"/>
    <lineage>
        <taxon>Archaea</taxon>
        <taxon>Methanobacteriati</taxon>
        <taxon>Methanobacteriota</taxon>
        <taxon>candidate division MSBL1</taxon>
    </lineage>
</organism>
<keyword evidence="3" id="KW-1185">Reference proteome</keyword>
<feature type="transmembrane region" description="Helical" evidence="1">
    <location>
        <begin position="21"/>
        <end position="40"/>
    </location>
</feature>
<gene>
    <name evidence="2" type="ORF">AKJ55_00330</name>
</gene>
<evidence type="ECO:0000313" key="3">
    <source>
        <dbReference type="Proteomes" id="UP000070633"/>
    </source>
</evidence>
<sequence>MSTMRKGILKDERGQEPTVMKILVGIILVAIGLGIGITVYNKFGGATESYLNYSTTATPSSGTIMKGSSESISIDVSTNVEFDENVYLEATGVPENVEVAFNPSSGTPPFGATMIVTVGENAQSETQTLTIRASTTDGDEKTATYDLEITE</sequence>
<reference evidence="2 3" key="1">
    <citation type="journal article" date="2016" name="Sci. Rep.">
        <title>Metabolic traits of an uncultured archaeal lineage -MSBL1- from brine pools of the Red Sea.</title>
        <authorList>
            <person name="Mwirichia R."/>
            <person name="Alam I."/>
            <person name="Rashid M."/>
            <person name="Vinu M."/>
            <person name="Ba-Alawi W."/>
            <person name="Anthony Kamau A."/>
            <person name="Kamanda Ngugi D."/>
            <person name="Goker M."/>
            <person name="Klenk H.P."/>
            <person name="Bajic V."/>
            <person name="Stingl U."/>
        </authorList>
    </citation>
    <scope>NUCLEOTIDE SEQUENCE [LARGE SCALE GENOMIC DNA]</scope>
    <source>
        <strain evidence="2">SCGC-AAA382M17</strain>
    </source>
</reference>
<keyword evidence="1" id="KW-0472">Membrane</keyword>
<proteinExistence type="predicted"/>
<keyword evidence="1" id="KW-1133">Transmembrane helix</keyword>
<dbReference type="Proteomes" id="UP000070633">
    <property type="component" value="Unassembled WGS sequence"/>
</dbReference>
<evidence type="ECO:0000313" key="2">
    <source>
        <dbReference type="EMBL" id="KXB08879.1"/>
    </source>
</evidence>
<dbReference type="EMBL" id="LHYI01000004">
    <property type="protein sequence ID" value="KXB08879.1"/>
    <property type="molecule type" value="Genomic_DNA"/>
</dbReference>